<dbReference type="Proteomes" id="UP000198748">
    <property type="component" value="Unassembled WGS sequence"/>
</dbReference>
<organism evidence="18 19">
    <name type="scientific">Dyadobacter soli</name>
    <dbReference type="NCBI Taxonomy" id="659014"/>
    <lineage>
        <taxon>Bacteria</taxon>
        <taxon>Pseudomonadati</taxon>
        <taxon>Bacteroidota</taxon>
        <taxon>Cytophagia</taxon>
        <taxon>Cytophagales</taxon>
        <taxon>Spirosomataceae</taxon>
        <taxon>Dyadobacter</taxon>
    </lineage>
</organism>
<keyword evidence="5" id="KW-0410">Iron transport</keyword>
<evidence type="ECO:0000256" key="12">
    <source>
        <dbReference type="ARBA" id="ARBA00023170"/>
    </source>
</evidence>
<evidence type="ECO:0000256" key="7">
    <source>
        <dbReference type="ARBA" id="ARBA00022729"/>
    </source>
</evidence>
<keyword evidence="10 15" id="KW-0798">TonB box</keyword>
<keyword evidence="7" id="KW-0732">Signal</keyword>
<proteinExistence type="inferred from homology"/>
<dbReference type="GO" id="GO:0015344">
    <property type="term" value="F:siderophore uptake transmembrane transporter activity"/>
    <property type="evidence" value="ECO:0007669"/>
    <property type="project" value="TreeGrafter"/>
</dbReference>
<dbReference type="Pfam" id="PF13715">
    <property type="entry name" value="CarbopepD_reg_2"/>
    <property type="match status" value="1"/>
</dbReference>
<dbReference type="CDD" id="cd01347">
    <property type="entry name" value="ligand_gated_channel"/>
    <property type="match status" value="1"/>
</dbReference>
<accession>A0A1G7D4Y9</accession>
<evidence type="ECO:0000313" key="19">
    <source>
        <dbReference type="Proteomes" id="UP000198748"/>
    </source>
</evidence>
<dbReference type="Pfam" id="PF07715">
    <property type="entry name" value="Plug"/>
    <property type="match status" value="1"/>
</dbReference>
<dbReference type="Gene3D" id="2.40.170.20">
    <property type="entry name" value="TonB-dependent receptor, beta-barrel domain"/>
    <property type="match status" value="1"/>
</dbReference>
<dbReference type="PANTHER" id="PTHR32552:SF68">
    <property type="entry name" value="FERRICHROME OUTER MEMBRANE TRANSPORTER_PHAGE RECEPTOR"/>
    <property type="match status" value="1"/>
</dbReference>
<dbReference type="Gene3D" id="2.170.130.10">
    <property type="entry name" value="TonB-dependent receptor, plug domain"/>
    <property type="match status" value="1"/>
</dbReference>
<comment type="subcellular location">
    <subcellularLocation>
        <location evidence="1 14">Cell outer membrane</location>
        <topology evidence="1 14">Multi-pass membrane protein</topology>
    </subcellularLocation>
</comment>
<dbReference type="SUPFAM" id="SSF56935">
    <property type="entry name" value="Porins"/>
    <property type="match status" value="1"/>
</dbReference>
<evidence type="ECO:0000256" key="9">
    <source>
        <dbReference type="ARBA" id="ARBA00023065"/>
    </source>
</evidence>
<evidence type="ECO:0000259" key="16">
    <source>
        <dbReference type="Pfam" id="PF00593"/>
    </source>
</evidence>
<dbReference type="SUPFAM" id="SSF49464">
    <property type="entry name" value="Carboxypeptidase regulatory domain-like"/>
    <property type="match status" value="1"/>
</dbReference>
<protein>
    <submittedName>
        <fullName evidence="18">Iron complex outermembrane recepter protein</fullName>
    </submittedName>
</protein>
<keyword evidence="19" id="KW-1185">Reference proteome</keyword>
<dbReference type="STRING" id="659014.SAMN04487996_105113"/>
<dbReference type="InterPro" id="IPR036942">
    <property type="entry name" value="Beta-barrel_TonB_sf"/>
</dbReference>
<dbReference type="NCBIfam" id="TIGR01783">
    <property type="entry name" value="TonB-siderophor"/>
    <property type="match status" value="1"/>
</dbReference>
<evidence type="ECO:0000256" key="8">
    <source>
        <dbReference type="ARBA" id="ARBA00023004"/>
    </source>
</evidence>
<evidence type="ECO:0000256" key="11">
    <source>
        <dbReference type="ARBA" id="ARBA00023136"/>
    </source>
</evidence>
<keyword evidence="3 14" id="KW-0813">Transport</keyword>
<dbReference type="Gene3D" id="2.60.40.1120">
    <property type="entry name" value="Carboxypeptidase-like, regulatory domain"/>
    <property type="match status" value="1"/>
</dbReference>
<evidence type="ECO:0000256" key="4">
    <source>
        <dbReference type="ARBA" id="ARBA00022452"/>
    </source>
</evidence>
<dbReference type="PROSITE" id="PS52016">
    <property type="entry name" value="TONB_DEPENDENT_REC_3"/>
    <property type="match status" value="1"/>
</dbReference>
<dbReference type="RefSeq" id="WP_218132899.1">
    <property type="nucleotide sequence ID" value="NZ_FNAN01000005.1"/>
</dbReference>
<dbReference type="AlphaFoldDB" id="A0A1G7D4Y9"/>
<evidence type="ECO:0000256" key="10">
    <source>
        <dbReference type="ARBA" id="ARBA00023077"/>
    </source>
</evidence>
<comment type="similarity">
    <text evidence="2 14 15">Belongs to the TonB-dependent receptor family.</text>
</comment>
<keyword evidence="6 14" id="KW-0812">Transmembrane</keyword>
<dbReference type="EMBL" id="FNAN01000005">
    <property type="protein sequence ID" value="SDE46090.1"/>
    <property type="molecule type" value="Genomic_DNA"/>
</dbReference>
<keyword evidence="4 14" id="KW-1134">Transmembrane beta strand</keyword>
<evidence type="ECO:0000256" key="5">
    <source>
        <dbReference type="ARBA" id="ARBA00022496"/>
    </source>
</evidence>
<keyword evidence="13 14" id="KW-0998">Cell outer membrane</keyword>
<evidence type="ECO:0000313" key="18">
    <source>
        <dbReference type="EMBL" id="SDE46090.1"/>
    </source>
</evidence>
<keyword evidence="11 14" id="KW-0472">Membrane</keyword>
<evidence type="ECO:0000259" key="17">
    <source>
        <dbReference type="Pfam" id="PF07715"/>
    </source>
</evidence>
<evidence type="ECO:0000256" key="15">
    <source>
        <dbReference type="RuleBase" id="RU003357"/>
    </source>
</evidence>
<dbReference type="GO" id="GO:0015891">
    <property type="term" value="P:siderophore transport"/>
    <property type="evidence" value="ECO:0007669"/>
    <property type="project" value="InterPro"/>
</dbReference>
<keyword evidence="8" id="KW-0408">Iron</keyword>
<dbReference type="InterPro" id="IPR010105">
    <property type="entry name" value="TonB_sidphr_rcpt"/>
</dbReference>
<dbReference type="GO" id="GO:0038023">
    <property type="term" value="F:signaling receptor activity"/>
    <property type="evidence" value="ECO:0007669"/>
    <property type="project" value="InterPro"/>
</dbReference>
<dbReference type="InterPro" id="IPR039426">
    <property type="entry name" value="TonB-dep_rcpt-like"/>
</dbReference>
<dbReference type="InterPro" id="IPR012910">
    <property type="entry name" value="Plug_dom"/>
</dbReference>
<evidence type="ECO:0000256" key="2">
    <source>
        <dbReference type="ARBA" id="ARBA00009810"/>
    </source>
</evidence>
<dbReference type="InterPro" id="IPR000531">
    <property type="entry name" value="Beta-barrel_TonB"/>
</dbReference>
<dbReference type="PANTHER" id="PTHR32552">
    <property type="entry name" value="FERRICHROME IRON RECEPTOR-RELATED"/>
    <property type="match status" value="1"/>
</dbReference>
<evidence type="ECO:0000256" key="13">
    <source>
        <dbReference type="ARBA" id="ARBA00023237"/>
    </source>
</evidence>
<dbReference type="InterPro" id="IPR008969">
    <property type="entry name" value="CarboxyPept-like_regulatory"/>
</dbReference>
<dbReference type="GO" id="GO:0009279">
    <property type="term" value="C:cell outer membrane"/>
    <property type="evidence" value="ECO:0007669"/>
    <property type="project" value="UniProtKB-SubCell"/>
</dbReference>
<dbReference type="InterPro" id="IPR037066">
    <property type="entry name" value="Plug_dom_sf"/>
</dbReference>
<reference evidence="19" key="1">
    <citation type="submission" date="2016-10" db="EMBL/GenBank/DDBJ databases">
        <authorList>
            <person name="Varghese N."/>
            <person name="Submissions S."/>
        </authorList>
    </citation>
    <scope>NUCLEOTIDE SEQUENCE [LARGE SCALE GENOMIC DNA]</scope>
    <source>
        <strain evidence="19">DSM 25329</strain>
    </source>
</reference>
<evidence type="ECO:0000256" key="14">
    <source>
        <dbReference type="PROSITE-ProRule" id="PRU01360"/>
    </source>
</evidence>
<dbReference type="Pfam" id="PF00593">
    <property type="entry name" value="TonB_dep_Rec_b-barrel"/>
    <property type="match status" value="1"/>
</dbReference>
<evidence type="ECO:0000256" key="6">
    <source>
        <dbReference type="ARBA" id="ARBA00022692"/>
    </source>
</evidence>
<sequence>MIIPLQLIHSCPSAHSVLSDCRARLALTSFFLIIMLCTPGCAVKAQSHAGMIRGMVTTIDGAPAQGISVKLKNSAKGTVANTNGTFEFKNLEFASYTVEFSMVGYETTTAEATVSQEKPTTEVAVQLDFSSTKLDEVIVSNGGNRFAKKESDDVSKMPIANMENPQVYTVVSKELMKEQVVTDYNSAFKNVPGAGIAEIRNQGRTTSISRGFATPQLVRNGVGSFTYSSIDPANLERIEVIKGPSATLFGSTLSSFGGLFNRVTKKPFNAFKGEVSFSAGSWDLNRLTVDLNTPLNEEKSALLRVNTALHSERSFQDAGFNRSFLIAPSFSYAVNDRLTLLLDVEYSGYKAVSPMRVAPATKGAARSVTDLGLPYKLSFANNTINYSGQQYNIFGQIKYKLSPQWTSQTIVSRTRSSADGYVVGLTILTDSTLRQTVTNQDYPYYGTDFQQNFIGDFRIGSLRNRVVAGVDVYSLRATRNDASVNMPALNFKKPGNAYNNFNITKVAPLFETATFTNFVAINERTYSAYVSDVLNVTDRLLAMASLRIDRYSNLGTYFPASDSTAGAFKQTALSPKFGLVYQIVKDKVSLFGNYMNGFSNVSGSDFFGNTFKPNQANQWEAGVKLDYNFVTATLSYYDIAVTNVTRDDPEHVNFSIQDGTQESKGFEVEVIANPAPGLNIVAGYTYNDSKYTRSNENVQGYRPTTAGPPRMANLWISYRLINGAAKGLGIGFGGIYGSESFQSNTKAFTFTIPSYTVLDASLFYDKPKYRLGIKADNLTNEKYWSYRLAAQNPLRVTGNITFKF</sequence>
<name>A0A1G7D4Y9_9BACT</name>
<feature type="domain" description="TonB-dependent receptor plug" evidence="17">
    <location>
        <begin position="162"/>
        <end position="251"/>
    </location>
</feature>
<evidence type="ECO:0000256" key="3">
    <source>
        <dbReference type="ARBA" id="ARBA00022448"/>
    </source>
</evidence>
<evidence type="ECO:0000256" key="1">
    <source>
        <dbReference type="ARBA" id="ARBA00004571"/>
    </source>
</evidence>
<keyword evidence="9" id="KW-0406">Ion transport</keyword>
<feature type="domain" description="TonB-dependent receptor-like beta-barrel" evidence="16">
    <location>
        <begin position="334"/>
        <end position="778"/>
    </location>
</feature>
<gene>
    <name evidence="18" type="ORF">SAMN04487996_105113</name>
</gene>
<keyword evidence="12" id="KW-0675">Receptor</keyword>